<feature type="transmembrane region" description="Helical" evidence="1">
    <location>
        <begin position="140"/>
        <end position="160"/>
    </location>
</feature>
<keyword evidence="3" id="KW-1185">Reference proteome</keyword>
<keyword evidence="1" id="KW-0812">Transmembrane</keyword>
<dbReference type="EMBL" id="CP127294">
    <property type="protein sequence ID" value="WIX81987.1"/>
    <property type="molecule type" value="Genomic_DNA"/>
</dbReference>
<dbReference type="Proteomes" id="UP001236014">
    <property type="component" value="Chromosome"/>
</dbReference>
<protein>
    <submittedName>
        <fullName evidence="2">Pr6Pr family membrane protein</fullName>
    </submittedName>
</protein>
<feature type="transmembrane region" description="Helical" evidence="1">
    <location>
        <begin position="79"/>
        <end position="98"/>
    </location>
</feature>
<dbReference type="InterPro" id="IPR049713">
    <property type="entry name" value="Pr6Pr-like"/>
</dbReference>
<evidence type="ECO:0000256" key="1">
    <source>
        <dbReference type="SAM" id="Phobius"/>
    </source>
</evidence>
<keyword evidence="1" id="KW-1133">Transmembrane helix</keyword>
<name>A0A9Y2N0H7_9PSEU</name>
<gene>
    <name evidence="2" type="ORF">QRX50_15090</name>
</gene>
<dbReference type="KEGG" id="acab:QRX50_15090"/>
<dbReference type="NCBIfam" id="NF038065">
    <property type="entry name" value="Pr6Pr"/>
    <property type="match status" value="1"/>
</dbReference>
<evidence type="ECO:0000313" key="3">
    <source>
        <dbReference type="Proteomes" id="UP001236014"/>
    </source>
</evidence>
<dbReference type="AlphaFoldDB" id="A0A9Y2N0H7"/>
<dbReference type="RefSeq" id="WP_285972568.1">
    <property type="nucleotide sequence ID" value="NZ_CP127294.1"/>
</dbReference>
<reference evidence="2 3" key="1">
    <citation type="submission" date="2023-06" db="EMBL/GenBank/DDBJ databases">
        <authorList>
            <person name="Oyuntsetseg B."/>
            <person name="Kim S.B."/>
        </authorList>
    </citation>
    <scope>NUCLEOTIDE SEQUENCE [LARGE SCALE GENOMIC DNA]</scope>
    <source>
        <strain evidence="2 3">2-15</strain>
    </source>
</reference>
<sequence length="217" mass="22810">MPPTRLTRIWFGVTALVVLIGLVTQGFVSAGTPGRYASAGARVANMFAYFTIESNVLVLLASVAFAAGAGARANGLLRVLWLDALIGIAVTGVVYHVALSGLLDLSGAALFADVMLHTVSPIIAVLGFLVASPRVLQWRAVAWSACWPPAWLAFTLIRGAQGGFYPYPFVNAAELGYGRVAVNCVLIAVLFVALASVAKVLDGWLTHAPAETRSADR</sequence>
<accession>A0A9Y2N0H7</accession>
<feature type="transmembrane region" description="Helical" evidence="1">
    <location>
        <begin position="180"/>
        <end position="201"/>
    </location>
</feature>
<organism evidence="2 3">
    <name type="scientific">Amycolatopsis carbonis</name>
    <dbReference type="NCBI Taxonomy" id="715471"/>
    <lineage>
        <taxon>Bacteria</taxon>
        <taxon>Bacillati</taxon>
        <taxon>Actinomycetota</taxon>
        <taxon>Actinomycetes</taxon>
        <taxon>Pseudonocardiales</taxon>
        <taxon>Pseudonocardiaceae</taxon>
        <taxon>Amycolatopsis</taxon>
    </lineage>
</organism>
<evidence type="ECO:0000313" key="2">
    <source>
        <dbReference type="EMBL" id="WIX81987.1"/>
    </source>
</evidence>
<feature type="transmembrane region" description="Helical" evidence="1">
    <location>
        <begin position="46"/>
        <end position="67"/>
    </location>
</feature>
<proteinExistence type="predicted"/>
<feature type="transmembrane region" description="Helical" evidence="1">
    <location>
        <begin position="110"/>
        <end position="131"/>
    </location>
</feature>
<keyword evidence="1" id="KW-0472">Membrane</keyword>